<comment type="caution">
    <text evidence="7">The sequence shown here is derived from an EMBL/GenBank/DDBJ whole genome shotgun (WGS) entry which is preliminary data.</text>
</comment>
<dbReference type="PANTHER" id="PTHR23513">
    <property type="entry name" value="INTEGRAL MEMBRANE EFFLUX PROTEIN-RELATED"/>
    <property type="match status" value="1"/>
</dbReference>
<dbReference type="Proteomes" id="UP000838308">
    <property type="component" value="Unassembled WGS sequence"/>
</dbReference>
<evidence type="ECO:0000256" key="1">
    <source>
        <dbReference type="ARBA" id="ARBA00004651"/>
    </source>
</evidence>
<feature type="transmembrane region" description="Helical" evidence="6">
    <location>
        <begin position="348"/>
        <end position="369"/>
    </location>
</feature>
<feature type="transmembrane region" description="Helical" evidence="6">
    <location>
        <begin position="12"/>
        <end position="37"/>
    </location>
</feature>
<dbReference type="CDD" id="cd06173">
    <property type="entry name" value="MFS_MefA_like"/>
    <property type="match status" value="1"/>
</dbReference>
<name>A0ABM9ENQ5_9BACI</name>
<feature type="transmembrane region" description="Helical" evidence="6">
    <location>
        <begin position="143"/>
        <end position="165"/>
    </location>
</feature>
<protein>
    <recommendedName>
        <fullName evidence="9">MFS transporter</fullName>
    </recommendedName>
</protein>
<dbReference type="Pfam" id="PF07690">
    <property type="entry name" value="MFS_1"/>
    <property type="match status" value="1"/>
</dbReference>
<organism evidence="7 8">
    <name type="scientific">Neobacillus rhizosphaerae</name>
    <dbReference type="NCBI Taxonomy" id="2880965"/>
    <lineage>
        <taxon>Bacteria</taxon>
        <taxon>Bacillati</taxon>
        <taxon>Bacillota</taxon>
        <taxon>Bacilli</taxon>
        <taxon>Bacillales</taxon>
        <taxon>Bacillaceae</taxon>
        <taxon>Neobacillus</taxon>
    </lineage>
</organism>
<feature type="transmembrane region" description="Helical" evidence="6">
    <location>
        <begin position="256"/>
        <end position="276"/>
    </location>
</feature>
<accession>A0ABM9ENQ5</accession>
<evidence type="ECO:0000256" key="3">
    <source>
        <dbReference type="ARBA" id="ARBA00022692"/>
    </source>
</evidence>
<keyword evidence="2" id="KW-1003">Cell membrane</keyword>
<comment type="subcellular location">
    <subcellularLocation>
        <location evidence="1">Cell membrane</location>
        <topology evidence="1">Multi-pass membrane protein</topology>
    </subcellularLocation>
</comment>
<reference evidence="7" key="1">
    <citation type="submission" date="2022-04" db="EMBL/GenBank/DDBJ databases">
        <authorList>
            <person name="Criscuolo A."/>
        </authorList>
    </citation>
    <scope>NUCLEOTIDE SEQUENCE</scope>
    <source>
        <strain evidence="7">CIP111895</strain>
    </source>
</reference>
<gene>
    <name evidence="7" type="ORF">BACCIP111895_01393</name>
</gene>
<feature type="transmembrane region" description="Helical" evidence="6">
    <location>
        <begin position="43"/>
        <end position="64"/>
    </location>
</feature>
<feature type="transmembrane region" description="Helical" evidence="6">
    <location>
        <begin position="76"/>
        <end position="98"/>
    </location>
</feature>
<evidence type="ECO:0008006" key="9">
    <source>
        <dbReference type="Google" id="ProtNLM"/>
    </source>
</evidence>
<evidence type="ECO:0000313" key="7">
    <source>
        <dbReference type="EMBL" id="CAH2714232.1"/>
    </source>
</evidence>
<keyword evidence="3 6" id="KW-0812">Transmembrane</keyword>
<evidence type="ECO:0000256" key="5">
    <source>
        <dbReference type="ARBA" id="ARBA00023136"/>
    </source>
</evidence>
<dbReference type="SUPFAM" id="SSF103473">
    <property type="entry name" value="MFS general substrate transporter"/>
    <property type="match status" value="1"/>
</dbReference>
<keyword evidence="5 6" id="KW-0472">Membrane</keyword>
<feature type="transmembrane region" description="Helical" evidence="6">
    <location>
        <begin position="375"/>
        <end position="394"/>
    </location>
</feature>
<keyword evidence="4 6" id="KW-1133">Transmembrane helix</keyword>
<sequence>MFNIVGRPSSFRFLWFGQMFANLGDILYIVCLIKLIFEATESVTYMSLVPFFNTFSALISGLLAPLVINKYRLKSILFFSQSGKSLLLLVLCLSSATIEAGGLIWVYLLICLISFLDGWASPARNALVPSLVEESKLVKTNSLLSISDQIVQLIAWPIGSILLVSLGAGKILWLTFSLYFISTVLMGLIEPTAHLSGRETQTRMDALKEGWRMLWNSKQLRTISFMNILETFANGVWIAAILFVYVSEVLNKGENWWGFINGSFFAGMLLAGLLIYRFSYLLERNLGKTILLSTFSLIAITFMFGTTSNSWFALFVSFLFGLPQMARDVAETTIIQKNDREQLLAKVYSARGTLIFGTFGISSLVMGWITDEFGVRTTFRVATFLFICSFFVALRGRRYLFGETISKSN</sequence>
<dbReference type="InterPro" id="IPR011701">
    <property type="entry name" value="MFS"/>
</dbReference>
<evidence type="ECO:0000313" key="8">
    <source>
        <dbReference type="Proteomes" id="UP000838308"/>
    </source>
</evidence>
<dbReference type="PANTHER" id="PTHR23513:SF19">
    <property type="entry name" value="MAJOR FACILITATOR SUPERFAMILY (MFS) PROFILE DOMAIN-CONTAINING PROTEIN"/>
    <property type="match status" value="1"/>
</dbReference>
<evidence type="ECO:0000256" key="2">
    <source>
        <dbReference type="ARBA" id="ARBA00022475"/>
    </source>
</evidence>
<dbReference type="Gene3D" id="1.20.1250.20">
    <property type="entry name" value="MFS general substrate transporter like domains"/>
    <property type="match status" value="1"/>
</dbReference>
<evidence type="ECO:0000256" key="4">
    <source>
        <dbReference type="ARBA" id="ARBA00022989"/>
    </source>
</evidence>
<feature type="transmembrane region" description="Helical" evidence="6">
    <location>
        <begin position="222"/>
        <end position="244"/>
    </location>
</feature>
<keyword evidence="8" id="KW-1185">Reference proteome</keyword>
<proteinExistence type="predicted"/>
<evidence type="ECO:0000256" key="6">
    <source>
        <dbReference type="SAM" id="Phobius"/>
    </source>
</evidence>
<dbReference type="EMBL" id="CALBWS010000006">
    <property type="protein sequence ID" value="CAH2714232.1"/>
    <property type="molecule type" value="Genomic_DNA"/>
</dbReference>
<dbReference type="InterPro" id="IPR036259">
    <property type="entry name" value="MFS_trans_sf"/>
</dbReference>
<dbReference type="RefSeq" id="WP_248734563.1">
    <property type="nucleotide sequence ID" value="NZ_CALBWS010000006.1"/>
</dbReference>